<comment type="caution">
    <text evidence="3">The sequence shown here is derived from an EMBL/GenBank/DDBJ whole genome shotgun (WGS) entry which is preliminary data.</text>
</comment>
<reference evidence="3 4" key="1">
    <citation type="submission" date="2024-08" db="EMBL/GenBank/DDBJ databases">
        <authorList>
            <person name="Ishaq N."/>
        </authorList>
    </citation>
    <scope>NUCLEOTIDE SEQUENCE [LARGE SCALE GENOMIC DNA]</scope>
    <source>
        <strain evidence="3 4">DSM 18651</strain>
    </source>
</reference>
<dbReference type="SMART" id="SM00493">
    <property type="entry name" value="TOPRIM"/>
    <property type="match status" value="1"/>
</dbReference>
<organism evidence="3 4">
    <name type="scientific">Microbulbifer epialgicus</name>
    <dbReference type="NCBI Taxonomy" id="393907"/>
    <lineage>
        <taxon>Bacteria</taxon>
        <taxon>Pseudomonadati</taxon>
        <taxon>Pseudomonadota</taxon>
        <taxon>Gammaproteobacteria</taxon>
        <taxon>Cellvibrionales</taxon>
        <taxon>Microbulbiferaceae</taxon>
        <taxon>Microbulbifer</taxon>
    </lineage>
</organism>
<name>A0ABV4P2I0_9GAMM</name>
<dbReference type="InterPro" id="IPR006171">
    <property type="entry name" value="TOPRIM_dom"/>
</dbReference>
<dbReference type="Pfam" id="PF03796">
    <property type="entry name" value="DnaB_C"/>
    <property type="match status" value="1"/>
</dbReference>
<dbReference type="Pfam" id="PF21268">
    <property type="entry name" value="Helic-prim_T7_N"/>
    <property type="match status" value="1"/>
</dbReference>
<dbReference type="CDD" id="cd19483">
    <property type="entry name" value="RecA-like_Gp4D_helicase"/>
    <property type="match status" value="1"/>
</dbReference>
<dbReference type="SUPFAM" id="SSF56731">
    <property type="entry name" value="DNA primase core"/>
    <property type="match status" value="1"/>
</dbReference>
<dbReference type="SUPFAM" id="SSF52540">
    <property type="entry name" value="P-loop containing nucleoside triphosphate hydrolases"/>
    <property type="match status" value="1"/>
</dbReference>
<dbReference type="Gene3D" id="2.20.25.180">
    <property type="match status" value="1"/>
</dbReference>
<evidence type="ECO:0000313" key="4">
    <source>
        <dbReference type="Proteomes" id="UP001569428"/>
    </source>
</evidence>
<dbReference type="PROSITE" id="PS51199">
    <property type="entry name" value="SF4_HELICASE"/>
    <property type="match status" value="1"/>
</dbReference>
<dbReference type="InterPro" id="IPR048774">
    <property type="entry name" value="Helic-prim_T7_N"/>
</dbReference>
<sequence length="544" mass="60830">MGECVRKEPCPCGDSSDALQIYEDESGFCFKCDSYFSEEELSGQASPDKSKGGSAASTITPIQGDYIFLEARGIQADTCRKYGYRVGFYEGQPAQICDVKDLNGNLIGQKIRLKGKDFRTLGKGVVESLIGAHLFSGGKKIIITEGEIDMLTLSQVQGNKYPVVSLPNGVKSVKKAIGNNLQYLANFEEVVLCFDMDEPGREAVAEAALMLMDHNVRVMNLPEKDPNEMLKKGLVQELVRAVWNAEPYRPDGLVTLDSLVEEVIKPVEIGLDWFLPTLTKHTYGRRPGEVYFFGAGTGMGKTDLFTQQMAFDVETLNKPVGVFYLEMGTVEAARRIAGKVAKKTFHIPDTGWTQEELVETIRQPSLKNRVTLFDSFGVTEWDSIKQHIIYLASQGVKLFYIDHLTALATGSEKSEKEELERVTADMAMLAKRYGLILHVISHLTTPEHGSHEEGARVTIRQFKGSRAIGFWAHFMFGLERNQQAADEEERQTTTFRILKDRYTGRAAGVTIKLGYDFETGLLYEQETFTEPSTSTEEEEPRYAF</sequence>
<evidence type="ECO:0000259" key="2">
    <source>
        <dbReference type="PROSITE" id="PS51199"/>
    </source>
</evidence>
<keyword evidence="4" id="KW-1185">Reference proteome</keyword>
<accession>A0ABV4P2I0</accession>
<dbReference type="InterPro" id="IPR007694">
    <property type="entry name" value="DNA_helicase_DnaB-like_C"/>
</dbReference>
<proteinExistence type="predicted"/>
<dbReference type="Gene3D" id="3.40.50.300">
    <property type="entry name" value="P-loop containing nucleotide triphosphate hydrolases"/>
    <property type="match status" value="1"/>
</dbReference>
<dbReference type="InterPro" id="IPR034154">
    <property type="entry name" value="TOPRIM_DnaG/twinkle"/>
</dbReference>
<dbReference type="Pfam" id="PF13155">
    <property type="entry name" value="Toprim_2"/>
    <property type="match status" value="1"/>
</dbReference>
<dbReference type="Proteomes" id="UP001569428">
    <property type="component" value="Unassembled WGS sequence"/>
</dbReference>
<protein>
    <submittedName>
        <fullName evidence="3">DnaB-like helicase C-terminal domain-containing protein</fullName>
    </submittedName>
</protein>
<dbReference type="Gene3D" id="3.40.1360.10">
    <property type="match status" value="1"/>
</dbReference>
<feature type="domain" description="SF4 helicase" evidence="2">
    <location>
        <begin position="264"/>
        <end position="529"/>
    </location>
</feature>
<evidence type="ECO:0000259" key="1">
    <source>
        <dbReference type="PROSITE" id="PS50880"/>
    </source>
</evidence>
<dbReference type="CDD" id="cd01029">
    <property type="entry name" value="TOPRIM_primases"/>
    <property type="match status" value="1"/>
</dbReference>
<dbReference type="RefSeq" id="WP_371839843.1">
    <property type="nucleotide sequence ID" value="NZ_JBGMEK010000035.1"/>
</dbReference>
<dbReference type="PROSITE" id="PS50880">
    <property type="entry name" value="TOPRIM"/>
    <property type="match status" value="1"/>
</dbReference>
<dbReference type="PANTHER" id="PTHR12873">
    <property type="entry name" value="T7-LIKE MITOCHONDRIAL DNA HELICASE"/>
    <property type="match status" value="1"/>
</dbReference>
<feature type="domain" description="Toprim" evidence="1">
    <location>
        <begin position="139"/>
        <end position="226"/>
    </location>
</feature>
<dbReference type="Gene3D" id="2.20.25.10">
    <property type="match status" value="1"/>
</dbReference>
<evidence type="ECO:0000313" key="3">
    <source>
        <dbReference type="EMBL" id="MFA0812207.1"/>
    </source>
</evidence>
<dbReference type="InterPro" id="IPR027417">
    <property type="entry name" value="P-loop_NTPase"/>
</dbReference>
<gene>
    <name evidence="3" type="ORF">ACCI49_14935</name>
</gene>
<dbReference type="PANTHER" id="PTHR12873:SF0">
    <property type="entry name" value="TWINKLE MTDNA HELICASE"/>
    <property type="match status" value="1"/>
</dbReference>
<dbReference type="InterPro" id="IPR027032">
    <property type="entry name" value="Twinkle-like"/>
</dbReference>
<dbReference type="EMBL" id="JBGMEK010000035">
    <property type="protein sequence ID" value="MFA0812207.1"/>
    <property type="molecule type" value="Genomic_DNA"/>
</dbReference>